<name>A0A545U9A1_9GAMM</name>
<dbReference type="PANTHER" id="PTHR38834">
    <property type="entry name" value="PERIPLASMIC SUBSTRATE BINDING PROTEIN FAMILY 3"/>
    <property type="match status" value="1"/>
</dbReference>
<keyword evidence="4" id="KW-1185">Reference proteome</keyword>
<organism evidence="3 4">
    <name type="scientific">Exilibacterium tricleocarpae</name>
    <dbReference type="NCBI Taxonomy" id="2591008"/>
    <lineage>
        <taxon>Bacteria</taxon>
        <taxon>Pseudomonadati</taxon>
        <taxon>Pseudomonadota</taxon>
        <taxon>Gammaproteobacteria</taxon>
        <taxon>Cellvibrionales</taxon>
        <taxon>Cellvibrionaceae</taxon>
        <taxon>Exilibacterium</taxon>
    </lineage>
</organism>
<protein>
    <submittedName>
        <fullName evidence="3">Transporter substrate-binding domain-containing protein</fullName>
    </submittedName>
</protein>
<dbReference type="Pfam" id="PF00497">
    <property type="entry name" value="SBP_bac_3"/>
    <property type="match status" value="1"/>
</dbReference>
<evidence type="ECO:0000313" key="4">
    <source>
        <dbReference type="Proteomes" id="UP000319732"/>
    </source>
</evidence>
<dbReference type="AlphaFoldDB" id="A0A545U9A1"/>
<dbReference type="Gene3D" id="3.40.190.10">
    <property type="entry name" value="Periplasmic binding protein-like II"/>
    <property type="match status" value="2"/>
</dbReference>
<keyword evidence="1" id="KW-0732">Signal</keyword>
<comment type="caution">
    <text evidence="3">The sequence shown here is derived from an EMBL/GenBank/DDBJ whole genome shotgun (WGS) entry which is preliminary data.</text>
</comment>
<dbReference type="OrthoDB" id="547680at2"/>
<reference evidence="3 4" key="1">
    <citation type="submission" date="2019-06" db="EMBL/GenBank/DDBJ databases">
        <title>Whole genome sequence for Cellvibrionaceae sp. R142.</title>
        <authorList>
            <person name="Wang G."/>
        </authorList>
    </citation>
    <scope>NUCLEOTIDE SEQUENCE [LARGE SCALE GENOMIC DNA]</scope>
    <source>
        <strain evidence="3 4">R142</strain>
    </source>
</reference>
<evidence type="ECO:0000313" key="3">
    <source>
        <dbReference type="EMBL" id="TQV86048.1"/>
    </source>
</evidence>
<dbReference type="PANTHER" id="PTHR38834:SF3">
    <property type="entry name" value="SOLUTE-BINDING PROTEIN FAMILY 3_N-TERMINAL DOMAIN-CONTAINING PROTEIN"/>
    <property type="match status" value="1"/>
</dbReference>
<dbReference type="InterPro" id="IPR001638">
    <property type="entry name" value="Solute-binding_3/MltF_N"/>
</dbReference>
<proteinExistence type="predicted"/>
<feature type="chain" id="PRO_5022073603" evidence="1">
    <location>
        <begin position="24"/>
        <end position="255"/>
    </location>
</feature>
<gene>
    <name evidence="3" type="ORF">FKG94_00365</name>
</gene>
<dbReference type="SUPFAM" id="SSF53850">
    <property type="entry name" value="Periplasmic binding protein-like II"/>
    <property type="match status" value="1"/>
</dbReference>
<dbReference type="RefSeq" id="WP_142902200.1">
    <property type="nucleotide sequence ID" value="NZ_ML660087.1"/>
</dbReference>
<accession>A0A545U9A1</accession>
<evidence type="ECO:0000256" key="1">
    <source>
        <dbReference type="SAM" id="SignalP"/>
    </source>
</evidence>
<feature type="signal peptide" evidence="1">
    <location>
        <begin position="1"/>
        <end position="23"/>
    </location>
</feature>
<feature type="domain" description="Solute-binding protein family 3/N-terminal" evidence="2">
    <location>
        <begin position="30"/>
        <end position="253"/>
    </location>
</feature>
<dbReference type="EMBL" id="VHSG01000002">
    <property type="protein sequence ID" value="TQV86048.1"/>
    <property type="molecule type" value="Genomic_DNA"/>
</dbReference>
<dbReference type="Proteomes" id="UP000319732">
    <property type="component" value="Unassembled WGS sequence"/>
</dbReference>
<evidence type="ECO:0000259" key="2">
    <source>
        <dbReference type="Pfam" id="PF00497"/>
    </source>
</evidence>
<sequence length="255" mass="29512">MINYFCIAALLLSSATYSSATYATNPLTIVTEDWPPFQFAEGERITGMATEVVEAVLQEAQLQGEIAMYPWARAYNLALRDKNTAIYSLARTNEREHHFLWIGEVAPYKIHLWKLRKRRDIVINTLEDAKRYKMGGVYKDVKTEYLIANHGFRTGQHIYIVHQDMLNLKMLLGGRIDYFPHGEVDMKAKLRQLGVSLDEVEQVYTFNEGPLSKDLYLALNIESDQALAKKLTRALEKVRQNGTYERIRKKYLKEE</sequence>